<keyword evidence="2" id="KW-1003">Cell membrane</keyword>
<feature type="transmembrane region" description="Helical" evidence="7">
    <location>
        <begin position="139"/>
        <end position="162"/>
    </location>
</feature>
<evidence type="ECO:0000256" key="1">
    <source>
        <dbReference type="ARBA" id="ARBA00004429"/>
    </source>
</evidence>
<keyword evidence="10" id="KW-1185">Reference proteome</keyword>
<keyword evidence="3" id="KW-0997">Cell inner membrane</keyword>
<dbReference type="PIRSF" id="PIRSF006066">
    <property type="entry name" value="HI0050"/>
    <property type="match status" value="1"/>
</dbReference>
<dbReference type="Pfam" id="PF06808">
    <property type="entry name" value="DctM"/>
    <property type="match status" value="1"/>
</dbReference>
<dbReference type="Proteomes" id="UP000614200">
    <property type="component" value="Unassembled WGS sequence"/>
</dbReference>
<keyword evidence="4 7" id="KW-0812">Transmembrane</keyword>
<feature type="transmembrane region" description="Helical" evidence="7">
    <location>
        <begin position="362"/>
        <end position="383"/>
    </location>
</feature>
<dbReference type="InterPro" id="IPR010656">
    <property type="entry name" value="DctM"/>
</dbReference>
<protein>
    <submittedName>
        <fullName evidence="9">TRAP transporter large permease</fullName>
    </submittedName>
</protein>
<name>A0ABS0A0W9_9FIRM</name>
<feature type="domain" description="TRAP C4-dicarboxylate transport system permease DctM subunit" evidence="8">
    <location>
        <begin position="6"/>
        <end position="423"/>
    </location>
</feature>
<feature type="transmembrane region" description="Helical" evidence="7">
    <location>
        <begin position="82"/>
        <end position="107"/>
    </location>
</feature>
<gene>
    <name evidence="9" type="ORF">ISU02_22055</name>
</gene>
<feature type="transmembrane region" description="Helical" evidence="7">
    <location>
        <begin position="57"/>
        <end position="75"/>
    </location>
</feature>
<feature type="transmembrane region" description="Helical" evidence="7">
    <location>
        <begin position="113"/>
        <end position="132"/>
    </location>
</feature>
<evidence type="ECO:0000259" key="8">
    <source>
        <dbReference type="Pfam" id="PF06808"/>
    </source>
</evidence>
<keyword evidence="5 7" id="KW-1133">Transmembrane helix</keyword>
<evidence type="ECO:0000313" key="9">
    <source>
        <dbReference type="EMBL" id="MBF4695790.1"/>
    </source>
</evidence>
<accession>A0ABS0A0W9</accession>
<dbReference type="RefSeq" id="WP_194704027.1">
    <property type="nucleotide sequence ID" value="NZ_JADKNH010000020.1"/>
</dbReference>
<feature type="transmembrane region" description="Helical" evidence="7">
    <location>
        <begin position="284"/>
        <end position="302"/>
    </location>
</feature>
<evidence type="ECO:0000313" key="10">
    <source>
        <dbReference type="Proteomes" id="UP000614200"/>
    </source>
</evidence>
<dbReference type="EMBL" id="JADKNH010000020">
    <property type="protein sequence ID" value="MBF4695790.1"/>
    <property type="molecule type" value="Genomic_DNA"/>
</dbReference>
<dbReference type="PANTHER" id="PTHR33362">
    <property type="entry name" value="SIALIC ACID TRAP TRANSPORTER PERMEASE PROTEIN SIAT-RELATED"/>
    <property type="match status" value="1"/>
</dbReference>
<evidence type="ECO:0000256" key="3">
    <source>
        <dbReference type="ARBA" id="ARBA00022519"/>
    </source>
</evidence>
<evidence type="ECO:0000256" key="2">
    <source>
        <dbReference type="ARBA" id="ARBA00022475"/>
    </source>
</evidence>
<keyword evidence="6 7" id="KW-0472">Membrane</keyword>
<dbReference type="InterPro" id="IPR004681">
    <property type="entry name" value="TRAP_DctM"/>
</dbReference>
<feature type="transmembrane region" description="Helical" evidence="7">
    <location>
        <begin position="244"/>
        <end position="263"/>
    </location>
</feature>
<evidence type="ECO:0000256" key="6">
    <source>
        <dbReference type="ARBA" id="ARBA00023136"/>
    </source>
</evidence>
<dbReference type="PANTHER" id="PTHR33362:SF3">
    <property type="entry name" value="SIALIC ACID TRAP TRANSPORTER PERMEASE PROTEIN SIAT"/>
    <property type="match status" value="1"/>
</dbReference>
<dbReference type="NCBIfam" id="TIGR00786">
    <property type="entry name" value="dctM"/>
    <property type="match status" value="1"/>
</dbReference>
<evidence type="ECO:0000256" key="7">
    <source>
        <dbReference type="SAM" id="Phobius"/>
    </source>
</evidence>
<organism evidence="9 10">
    <name type="scientific">Fusibacter ferrireducens</name>
    <dbReference type="NCBI Taxonomy" id="2785058"/>
    <lineage>
        <taxon>Bacteria</taxon>
        <taxon>Bacillati</taxon>
        <taxon>Bacillota</taxon>
        <taxon>Clostridia</taxon>
        <taxon>Eubacteriales</taxon>
        <taxon>Eubacteriales Family XII. Incertae Sedis</taxon>
        <taxon>Fusibacter</taxon>
    </lineage>
</organism>
<feature type="transmembrane region" description="Helical" evidence="7">
    <location>
        <begin position="168"/>
        <end position="194"/>
    </location>
</feature>
<proteinExistence type="predicted"/>
<evidence type="ECO:0000256" key="5">
    <source>
        <dbReference type="ARBA" id="ARBA00022989"/>
    </source>
</evidence>
<comment type="subcellular location">
    <subcellularLocation>
        <location evidence="1">Cell inner membrane</location>
        <topology evidence="1">Multi-pass membrane protein</topology>
    </subcellularLocation>
</comment>
<feature type="transmembrane region" description="Helical" evidence="7">
    <location>
        <begin position="403"/>
        <end position="427"/>
    </location>
</feature>
<comment type="caution">
    <text evidence="9">The sequence shown here is derived from an EMBL/GenBank/DDBJ whole genome shotgun (WGS) entry which is preliminary data.</text>
</comment>
<reference evidence="9 10" key="1">
    <citation type="submission" date="2020-11" db="EMBL/GenBank/DDBJ databases">
        <title>Fusibacter basophilias sp. nov.</title>
        <authorList>
            <person name="Qiu D."/>
        </authorList>
    </citation>
    <scope>NUCLEOTIDE SEQUENCE [LARGE SCALE GENOMIC DNA]</scope>
    <source>
        <strain evidence="9 10">Q10-2</strain>
    </source>
</reference>
<feature type="transmembrane region" description="Helical" evidence="7">
    <location>
        <begin position="215"/>
        <end position="238"/>
    </location>
</feature>
<evidence type="ECO:0000256" key="4">
    <source>
        <dbReference type="ARBA" id="ARBA00022692"/>
    </source>
</evidence>
<sequence>MILIIFLVFIASLVFSIPIAIAIGLAAILPSLFDPGFAADVQFVIRGMVSGSDSTPMLAIPLFILSGSLMARGGISKRLFDVFAFIVGKRTAGMPIAVIITSLFYGAISGSGIATTAAVGGMTIPILVSLGYDKVFSAALVATSGSLGVIIPPSIPFIMYGLTTGTSVGALFTAGIVPGLLIAFSLMVYAYIYCKINGEDREKIDENLKELRAKGFFGVMKDSFWALLAPVIILGGIYSGVVTPTEAACVSVFYALIVCLFIYKTIQFRDVPKIFKETVNSYGPLIFLIALATVFGRVLTLLRAPMMIGDFLTGTFSSSITLLLAINVVFFILGMFLDVGPAIVILAPILLPAVMAVGIDPVHFGIIMTANLAIGMVTPPFGVNLFVASPLVDTPVMDLGKKAIPFIISFAIALMIITFVPALSLMLL</sequence>
<feature type="transmembrane region" description="Helical" evidence="7">
    <location>
        <begin position="322"/>
        <end position="350"/>
    </location>
</feature>